<feature type="region of interest" description="Disordered" evidence="1">
    <location>
        <begin position="30"/>
        <end position="71"/>
    </location>
</feature>
<protein>
    <submittedName>
        <fullName evidence="2">Uncharacterized protein</fullName>
    </submittedName>
</protein>
<dbReference type="EMBL" id="CYGX02000051">
    <property type="protein sequence ID" value="SIT44992.1"/>
    <property type="molecule type" value="Genomic_DNA"/>
</dbReference>
<name>A0A1N7SCC9_9BURK</name>
<dbReference type="AlphaFoldDB" id="A0A1N7SCC9"/>
<keyword evidence="3" id="KW-1185">Reference proteome</keyword>
<gene>
    <name evidence="2" type="ORF">BN2475_510056</name>
</gene>
<sequence length="71" mass="7484">MVATKVVWPAAIVKGLLLSPITTSIEVRPTTGFSNQIDEPESDLHSPGDTTEDSDVTNPLATTPPSMCTTT</sequence>
<evidence type="ECO:0000313" key="3">
    <source>
        <dbReference type="Proteomes" id="UP000187012"/>
    </source>
</evidence>
<organism evidence="2 3">
    <name type="scientific">Paraburkholderia ribeironis</name>
    <dbReference type="NCBI Taxonomy" id="1247936"/>
    <lineage>
        <taxon>Bacteria</taxon>
        <taxon>Pseudomonadati</taxon>
        <taxon>Pseudomonadota</taxon>
        <taxon>Betaproteobacteria</taxon>
        <taxon>Burkholderiales</taxon>
        <taxon>Burkholderiaceae</taxon>
        <taxon>Paraburkholderia</taxon>
    </lineage>
</organism>
<dbReference type="Proteomes" id="UP000187012">
    <property type="component" value="Unassembled WGS sequence"/>
</dbReference>
<reference evidence="2 3" key="1">
    <citation type="submission" date="2016-12" db="EMBL/GenBank/DDBJ databases">
        <authorList>
            <person name="Song W.-J."/>
            <person name="Kurnit D.M."/>
        </authorList>
    </citation>
    <scope>NUCLEOTIDE SEQUENCE [LARGE SCALE GENOMIC DNA]</scope>
    <source>
        <strain evidence="2 3">STM7296</strain>
    </source>
</reference>
<feature type="compositionally biased region" description="Polar residues" evidence="1">
    <location>
        <begin position="56"/>
        <end position="71"/>
    </location>
</feature>
<evidence type="ECO:0000313" key="2">
    <source>
        <dbReference type="EMBL" id="SIT44992.1"/>
    </source>
</evidence>
<evidence type="ECO:0000256" key="1">
    <source>
        <dbReference type="SAM" id="MobiDB-lite"/>
    </source>
</evidence>
<accession>A0A1N7SCC9</accession>
<proteinExistence type="predicted"/>